<name>D4D073_TRIVH</name>
<dbReference type="OrthoDB" id="10249535at2759"/>
<evidence type="ECO:0000256" key="11">
    <source>
        <dbReference type="ARBA" id="ARBA00075008"/>
    </source>
</evidence>
<keyword evidence="7" id="KW-0378">Hydrolase</keyword>
<evidence type="ECO:0000313" key="16">
    <source>
        <dbReference type="Proteomes" id="UP000008383"/>
    </source>
</evidence>
<evidence type="ECO:0000256" key="10">
    <source>
        <dbReference type="ARBA" id="ARBA00069466"/>
    </source>
</evidence>
<dbReference type="Pfam" id="PF16661">
    <property type="entry name" value="Lactamase_B_6"/>
    <property type="match status" value="1"/>
</dbReference>
<feature type="domain" description="Beta-Casp" evidence="13">
    <location>
        <begin position="261"/>
        <end position="396"/>
    </location>
</feature>
<dbReference type="InterPro" id="IPR022712">
    <property type="entry name" value="Beta_Casp"/>
</dbReference>
<evidence type="ECO:0000256" key="6">
    <source>
        <dbReference type="ARBA" id="ARBA00022759"/>
    </source>
</evidence>
<evidence type="ECO:0000256" key="1">
    <source>
        <dbReference type="ARBA" id="ARBA00004123"/>
    </source>
</evidence>
<dbReference type="SMART" id="SM01098">
    <property type="entry name" value="CPSF73-100_C"/>
    <property type="match status" value="1"/>
</dbReference>
<dbReference type="GO" id="GO:0006397">
    <property type="term" value="P:mRNA processing"/>
    <property type="evidence" value="ECO:0007669"/>
    <property type="project" value="UniProtKB-KW"/>
</dbReference>
<dbReference type="Gene3D" id="3.60.15.10">
    <property type="entry name" value="Ribonuclease Z/Hydroxyacylglutathione hydrolase-like"/>
    <property type="match status" value="1"/>
</dbReference>
<dbReference type="SMART" id="SM01027">
    <property type="entry name" value="Beta-Casp"/>
    <property type="match status" value="1"/>
</dbReference>
<dbReference type="GO" id="GO:0005847">
    <property type="term" value="C:mRNA cleavage and polyadenylation specificity factor complex"/>
    <property type="evidence" value="ECO:0007669"/>
    <property type="project" value="TreeGrafter"/>
</dbReference>
<dbReference type="Pfam" id="PF11718">
    <property type="entry name" value="CPSF73-100_C"/>
    <property type="match status" value="1"/>
</dbReference>
<sequence>MHPAKDGFAALPFFDDFDLSTVDILLISQYVHPPLHVRVISATTPLVSHAQMDIQTDIQTFFSLPFLHVQTCEIRQLTDGSFHLDHSGSLPYVLSKTNFKGRVFMTHATKAIYKWLIQDNVRVSNTSSSSDQRTSLYNEHDHLSTLPIIETIDFNTTHTINSIRITPFPAGHVLGAAMFLISIAGLNILFTGDYSREEDRHLISAEVPKGVKIDVMITESTFGISSNPPRLEREAALMKSVTSIINRGGRVLMPVFALGRAQELLLILDEYWSRHPELQKVPIYYIGNMARRCMVVYQTYIGAMNENIKRLFRQRMAEAEARGDKSVTAGPWDFRFVRSLRNLDRFEDVGGCVMLASPGMLQTGTSRELLERWAPNERNGVIMTGYSVEGTMGKQIINEPEQIPAVMSAKNAAGPSDDQKIMIQRRCTVDEISFAAHVDGVENREFIESVAAPVVILVHGEKHQMMRLKSKLLSLNVDKEVKVKVYTPANCDEVRIPFMVDKVARVVGRLAETSPPIGQDDSRLMDGVLVQNGFKLSMMASDDLREYAGLTATMVTCKQYITLSTASIDLIRWALESTFGLIEEINSPSSEAVKGSNGDSSETQDDSVIKKGEEADEEIPFSELTTYLIMGCVFVKYNPQRREVEVEWEGNMMNDGVADAVMAVLLTVESSPAAVKREYQVFPFAMPVGSSKNKQCHNHAPPLPSNPHSQLTPDERFMRLCMILEAQFGSEIAPIERPKLKYHGGRKERSPSTAEDAGKVDTPDIDEPEDEEELREMEELELARLQSLGIPVPGVEIKVDNHIARVWLETLEVECSYPVLRDRVRVVVERAVETVADMWNTKAGSAMPAKAIPNGSNTIKSEQVV</sequence>
<dbReference type="PANTHER" id="PTHR11203:SF11">
    <property type="entry name" value="CLEAVAGE AND POLYADENYLATION SPECIFICITY FACTOR SUBUNIT 3"/>
    <property type="match status" value="1"/>
</dbReference>
<dbReference type="GO" id="GO:0004534">
    <property type="term" value="F:5'-3' RNA exonuclease activity"/>
    <property type="evidence" value="ECO:0007669"/>
    <property type="project" value="TreeGrafter"/>
</dbReference>
<evidence type="ECO:0000259" key="13">
    <source>
        <dbReference type="SMART" id="SM01027"/>
    </source>
</evidence>
<accession>D4D073</accession>
<feature type="region of interest" description="Disordered" evidence="12">
    <location>
        <begin position="739"/>
        <end position="772"/>
    </location>
</feature>
<dbReference type="GeneID" id="9581642"/>
<evidence type="ECO:0000256" key="4">
    <source>
        <dbReference type="ARBA" id="ARBA00022664"/>
    </source>
</evidence>
<comment type="subcellular location">
    <subcellularLocation>
        <location evidence="1">Nucleus</location>
    </subcellularLocation>
</comment>
<dbReference type="HOGENOM" id="CLU_009673_2_1_1"/>
<keyword evidence="6" id="KW-0255">Endonuclease</keyword>
<evidence type="ECO:0000259" key="14">
    <source>
        <dbReference type="SMART" id="SM01098"/>
    </source>
</evidence>
<dbReference type="RefSeq" id="XP_003025406.1">
    <property type="nucleotide sequence ID" value="XM_003025360.1"/>
</dbReference>
<dbReference type="PANTHER" id="PTHR11203">
    <property type="entry name" value="CLEAVAGE AND POLYADENYLATION SPECIFICITY FACTOR FAMILY MEMBER"/>
    <property type="match status" value="1"/>
</dbReference>
<comment type="caution">
    <text evidence="15">The sequence shown here is derived from an EMBL/GenBank/DDBJ whole genome shotgun (WGS) entry which is preliminary data.</text>
</comment>
<evidence type="ECO:0000256" key="3">
    <source>
        <dbReference type="ARBA" id="ARBA00018311"/>
    </source>
</evidence>
<dbReference type="GO" id="GO:0003723">
    <property type="term" value="F:RNA binding"/>
    <property type="evidence" value="ECO:0007669"/>
    <property type="project" value="TreeGrafter"/>
</dbReference>
<gene>
    <name evidence="15" type="ORF">TRV_00467</name>
</gene>
<keyword evidence="4" id="KW-0507">mRNA processing</keyword>
<evidence type="ECO:0000256" key="2">
    <source>
        <dbReference type="ARBA" id="ARBA00010624"/>
    </source>
</evidence>
<feature type="compositionally biased region" description="Acidic residues" evidence="12">
    <location>
        <begin position="763"/>
        <end position="772"/>
    </location>
</feature>
<dbReference type="GO" id="GO:0004521">
    <property type="term" value="F:RNA endonuclease activity"/>
    <property type="evidence" value="ECO:0007669"/>
    <property type="project" value="TreeGrafter"/>
</dbReference>
<evidence type="ECO:0000256" key="7">
    <source>
        <dbReference type="ARBA" id="ARBA00022801"/>
    </source>
</evidence>
<dbReference type="KEGG" id="tve:TRV_00467"/>
<evidence type="ECO:0000256" key="12">
    <source>
        <dbReference type="SAM" id="MobiDB-lite"/>
    </source>
</evidence>
<reference evidence="16" key="1">
    <citation type="journal article" date="2011" name="Genome Biol.">
        <title>Comparative and functional genomics provide insights into the pathogenicity of dermatophytic fungi.</title>
        <authorList>
            <person name="Burmester A."/>
            <person name="Shelest E."/>
            <person name="Gloeckner G."/>
            <person name="Heddergott C."/>
            <person name="Schindler S."/>
            <person name="Staib P."/>
            <person name="Heidel A."/>
            <person name="Felder M."/>
            <person name="Petzold A."/>
            <person name="Szafranski K."/>
            <person name="Feuermann M."/>
            <person name="Pedruzzi I."/>
            <person name="Priebe S."/>
            <person name="Groth M."/>
            <person name="Winkler R."/>
            <person name="Li W."/>
            <person name="Kniemeyer O."/>
            <person name="Schroeckh V."/>
            <person name="Hertweck C."/>
            <person name="Hube B."/>
            <person name="White T.C."/>
            <person name="Platzer M."/>
            <person name="Guthke R."/>
            <person name="Heitman J."/>
            <person name="Woestemeyer J."/>
            <person name="Zipfel P.F."/>
            <person name="Monod M."/>
            <person name="Brakhage A.A."/>
        </authorList>
    </citation>
    <scope>NUCLEOTIDE SEQUENCE [LARGE SCALE GENOMIC DNA]</scope>
    <source>
        <strain evidence="16">HKI 0517</strain>
    </source>
</reference>
<dbReference type="Proteomes" id="UP000008383">
    <property type="component" value="Unassembled WGS sequence"/>
</dbReference>
<dbReference type="AlphaFoldDB" id="D4D073"/>
<dbReference type="Gene3D" id="3.40.50.10890">
    <property type="match status" value="1"/>
</dbReference>
<proteinExistence type="inferred from homology"/>
<dbReference type="InterPro" id="IPR050698">
    <property type="entry name" value="MBL"/>
</dbReference>
<dbReference type="InterPro" id="IPR021718">
    <property type="entry name" value="CPSF73-100_C"/>
</dbReference>
<dbReference type="SUPFAM" id="SSF56281">
    <property type="entry name" value="Metallo-hydrolase/oxidoreductase"/>
    <property type="match status" value="1"/>
</dbReference>
<feature type="region of interest" description="Disordered" evidence="12">
    <location>
        <begin position="589"/>
        <end position="615"/>
    </location>
</feature>
<dbReference type="InterPro" id="IPR036866">
    <property type="entry name" value="RibonucZ/Hydroxyglut_hydro"/>
</dbReference>
<keyword evidence="16" id="KW-1185">Reference proteome</keyword>
<protein>
    <recommendedName>
        <fullName evidence="3">Endoribonuclease YSH1</fullName>
    </recommendedName>
    <alternativeName>
        <fullName evidence="10">Endoribonuclease ysh1</fullName>
    </alternativeName>
    <alternativeName>
        <fullName evidence="9 11">mRNA 3'-end-processing protein YSH1</fullName>
    </alternativeName>
</protein>
<feature type="domain" description="Pre-mRNA 3'-end-processing endonuclease polyadenylation factor C-term" evidence="14">
    <location>
        <begin position="519"/>
        <end position="792"/>
    </location>
</feature>
<dbReference type="FunFam" id="3.40.50.10890:FF:000004">
    <property type="entry name" value="Cleavage and polyadenylation specifity factor"/>
    <property type="match status" value="1"/>
</dbReference>
<dbReference type="InterPro" id="IPR011108">
    <property type="entry name" value="RMMBL"/>
</dbReference>
<feature type="compositionally biased region" description="Basic and acidic residues" evidence="12">
    <location>
        <begin position="739"/>
        <end position="762"/>
    </location>
</feature>
<evidence type="ECO:0000256" key="8">
    <source>
        <dbReference type="ARBA" id="ARBA00023242"/>
    </source>
</evidence>
<keyword evidence="5" id="KW-0540">Nuclease</keyword>
<evidence type="ECO:0000256" key="5">
    <source>
        <dbReference type="ARBA" id="ARBA00022722"/>
    </source>
</evidence>
<dbReference type="EMBL" id="ACYE01000022">
    <property type="protein sequence ID" value="EFE44795.1"/>
    <property type="molecule type" value="Genomic_DNA"/>
</dbReference>
<evidence type="ECO:0000313" key="15">
    <source>
        <dbReference type="EMBL" id="EFE44795.1"/>
    </source>
</evidence>
<evidence type="ECO:0000256" key="9">
    <source>
        <dbReference type="ARBA" id="ARBA00032592"/>
    </source>
</evidence>
<keyword evidence="8" id="KW-0539">Nucleus</keyword>
<dbReference type="Pfam" id="PF07521">
    <property type="entry name" value="RMMBL"/>
    <property type="match status" value="1"/>
</dbReference>
<organism evidence="15 16">
    <name type="scientific">Trichophyton verrucosum (strain HKI 0517)</name>
    <dbReference type="NCBI Taxonomy" id="663202"/>
    <lineage>
        <taxon>Eukaryota</taxon>
        <taxon>Fungi</taxon>
        <taxon>Dikarya</taxon>
        <taxon>Ascomycota</taxon>
        <taxon>Pezizomycotina</taxon>
        <taxon>Eurotiomycetes</taxon>
        <taxon>Eurotiomycetidae</taxon>
        <taxon>Onygenales</taxon>
        <taxon>Arthrodermataceae</taxon>
        <taxon>Trichophyton</taxon>
    </lineage>
</organism>
<dbReference type="Pfam" id="PF10996">
    <property type="entry name" value="Beta-Casp"/>
    <property type="match status" value="1"/>
</dbReference>
<dbReference type="InterPro" id="IPR001279">
    <property type="entry name" value="Metallo-B-lactamas"/>
</dbReference>
<comment type="similarity">
    <text evidence="2">Belongs to the metallo-beta-lactamase superfamily. RNA-metabolizing metallo-beta-lactamase-like family. CPSF2/YSH1 subfamily.</text>
</comment>